<comment type="caution">
    <text evidence="1">The sequence shown here is derived from an EMBL/GenBank/DDBJ whole genome shotgun (WGS) entry which is preliminary data.</text>
</comment>
<organism evidence="1 2">
    <name type="scientific">Lobosporangium transversale</name>
    <dbReference type="NCBI Taxonomy" id="64571"/>
    <lineage>
        <taxon>Eukaryota</taxon>
        <taxon>Fungi</taxon>
        <taxon>Fungi incertae sedis</taxon>
        <taxon>Mucoromycota</taxon>
        <taxon>Mortierellomycotina</taxon>
        <taxon>Mortierellomycetes</taxon>
        <taxon>Mortierellales</taxon>
        <taxon>Mortierellaceae</taxon>
        <taxon>Lobosporangium</taxon>
    </lineage>
</organism>
<evidence type="ECO:0000313" key="2">
    <source>
        <dbReference type="Proteomes" id="UP000193648"/>
    </source>
</evidence>
<name>A0A1Y2GGF4_9FUNG</name>
<evidence type="ECO:0000313" key="1">
    <source>
        <dbReference type="EMBL" id="ORZ10068.1"/>
    </source>
</evidence>
<dbReference type="AlphaFoldDB" id="A0A1Y2GGF4"/>
<protein>
    <submittedName>
        <fullName evidence="1">Uncharacterized protein</fullName>
    </submittedName>
</protein>
<dbReference type="GeneID" id="33569813"/>
<reference evidence="1 2" key="1">
    <citation type="submission" date="2016-07" db="EMBL/GenBank/DDBJ databases">
        <title>Pervasive Adenine N6-methylation of Active Genes in Fungi.</title>
        <authorList>
            <consortium name="DOE Joint Genome Institute"/>
            <person name="Mondo S.J."/>
            <person name="Dannebaum R.O."/>
            <person name="Kuo R.C."/>
            <person name="Labutti K."/>
            <person name="Haridas S."/>
            <person name="Kuo A."/>
            <person name="Salamov A."/>
            <person name="Ahrendt S.R."/>
            <person name="Lipzen A."/>
            <person name="Sullivan W."/>
            <person name="Andreopoulos W.B."/>
            <person name="Clum A."/>
            <person name="Lindquist E."/>
            <person name="Daum C."/>
            <person name="Ramamoorthy G.K."/>
            <person name="Gryganskyi A."/>
            <person name="Culley D."/>
            <person name="Magnuson J.K."/>
            <person name="James T.Y."/>
            <person name="O'Malley M.A."/>
            <person name="Stajich J.E."/>
            <person name="Spatafora J.W."/>
            <person name="Visel A."/>
            <person name="Grigoriev I.V."/>
        </authorList>
    </citation>
    <scope>NUCLEOTIDE SEQUENCE [LARGE SCALE GENOMIC DNA]</scope>
    <source>
        <strain evidence="1 2">NRRL 3116</strain>
    </source>
</reference>
<dbReference type="Proteomes" id="UP000193648">
    <property type="component" value="Unassembled WGS sequence"/>
</dbReference>
<dbReference type="InParanoid" id="A0A1Y2GGF4"/>
<proteinExistence type="predicted"/>
<accession>A0A1Y2GGF4</accession>
<dbReference type="RefSeq" id="XP_021879158.1">
    <property type="nucleotide sequence ID" value="XM_022027970.1"/>
</dbReference>
<dbReference type="EMBL" id="MCFF01000032">
    <property type="protein sequence ID" value="ORZ10068.1"/>
    <property type="molecule type" value="Genomic_DNA"/>
</dbReference>
<sequence length="182" mass="19974">MVWLRSADTAPNNSLDEDVVYVKHQAQSQLANGAVLPVGKRHRRRAFGGSPPGTITGPYPWACKILQGLGAMKDQLDTFFMTYPTPCHIDPIQCIRLGRKRRLTGIVAKIVLAVELSQLGRRLGVGHRLIGYWRDHRGSCSSSNCSSAHRQCVFKKVIGSIGVNSKESDPISVLKDILGLLT</sequence>
<gene>
    <name evidence="1" type="ORF">BCR41DRAFT_388169</name>
</gene>
<keyword evidence="2" id="KW-1185">Reference proteome</keyword>